<name>A0ABV5V2J8_9MICO</name>
<dbReference type="Gene3D" id="2.40.110.10">
    <property type="entry name" value="Butyryl-CoA Dehydrogenase, subunit A, domain 2"/>
    <property type="match status" value="1"/>
</dbReference>
<gene>
    <name evidence="1" type="ORF">ACFFN0_08225</name>
</gene>
<protein>
    <submittedName>
        <fullName evidence="1">Acyl-CoA/acyl-ACP dehydrogenase</fullName>
    </submittedName>
</protein>
<comment type="caution">
    <text evidence="1">The sequence shown here is derived from an EMBL/GenBank/DDBJ whole genome shotgun (WGS) entry which is preliminary data.</text>
</comment>
<accession>A0ABV5V2J8</accession>
<dbReference type="SUPFAM" id="SSF47203">
    <property type="entry name" value="Acyl-CoA dehydrogenase C-terminal domain-like"/>
    <property type="match status" value="1"/>
</dbReference>
<dbReference type="RefSeq" id="WP_141337688.1">
    <property type="nucleotide sequence ID" value="NZ_JBHMAX010000015.1"/>
</dbReference>
<keyword evidence="2" id="KW-1185">Reference proteome</keyword>
<evidence type="ECO:0000313" key="1">
    <source>
        <dbReference type="EMBL" id="MFB9732029.1"/>
    </source>
</evidence>
<sequence>MIGLDPWSPQAPDDPGLTALLEDARAAAGDPVAALALADRATERLPLPGTGRTAELWRGLAELAAVDLTVARTLEPHLDAVAILAQAADAGYAVPPASGTWGVYAAEGPGARLEARPGDEGRLVLSGRKPWCSLAEHVDSALVTAWVDDERRILVAVDLSHPGVELVDEPWVARGLPRVRSTGLRLTDVPGVPVGDPGWYLTRPGFAWGGLGVAACWLGGAMGLTRRMRTAATEREPDQIGLSLLGKADMALTAAAAVLTEASSAVDAGLVEGEHAWPRCVRVRSVVHDACETVLTAAAHALGPGPLTGEEEHAARVADLQLYLRQHKAERDAALVGQAVADGMPVAWA</sequence>
<dbReference type="SUPFAM" id="SSF56645">
    <property type="entry name" value="Acyl-CoA dehydrogenase NM domain-like"/>
    <property type="match status" value="1"/>
</dbReference>
<reference evidence="1 2" key="1">
    <citation type="submission" date="2024-09" db="EMBL/GenBank/DDBJ databases">
        <authorList>
            <person name="Sun Q."/>
            <person name="Mori K."/>
        </authorList>
    </citation>
    <scope>NUCLEOTIDE SEQUENCE [LARGE SCALE GENOMIC DNA]</scope>
    <source>
        <strain evidence="1 2">JCM 12763</strain>
    </source>
</reference>
<dbReference type="InterPro" id="IPR046373">
    <property type="entry name" value="Acyl-CoA_Oxase/DH_mid-dom_sf"/>
</dbReference>
<dbReference type="InterPro" id="IPR036250">
    <property type="entry name" value="AcylCo_DH-like_C"/>
</dbReference>
<dbReference type="EMBL" id="JBHMAX010000015">
    <property type="protein sequence ID" value="MFB9732029.1"/>
    <property type="molecule type" value="Genomic_DNA"/>
</dbReference>
<dbReference type="Proteomes" id="UP001589613">
    <property type="component" value="Unassembled WGS sequence"/>
</dbReference>
<organism evidence="1 2">
    <name type="scientific">Ornithinimicrobium kibberense</name>
    <dbReference type="NCBI Taxonomy" id="282060"/>
    <lineage>
        <taxon>Bacteria</taxon>
        <taxon>Bacillati</taxon>
        <taxon>Actinomycetota</taxon>
        <taxon>Actinomycetes</taxon>
        <taxon>Micrococcales</taxon>
        <taxon>Ornithinimicrobiaceae</taxon>
        <taxon>Ornithinimicrobium</taxon>
    </lineage>
</organism>
<proteinExistence type="predicted"/>
<dbReference type="InterPro" id="IPR009100">
    <property type="entry name" value="AcylCoA_DH/oxidase_NM_dom_sf"/>
</dbReference>
<evidence type="ECO:0000313" key="2">
    <source>
        <dbReference type="Proteomes" id="UP001589613"/>
    </source>
</evidence>